<dbReference type="AlphaFoldDB" id="A0A4Q1S8Z7"/>
<organism evidence="4 5">
    <name type="scientific">Silvibacterium dinghuense</name>
    <dbReference type="NCBI Taxonomy" id="1560006"/>
    <lineage>
        <taxon>Bacteria</taxon>
        <taxon>Pseudomonadati</taxon>
        <taxon>Acidobacteriota</taxon>
        <taxon>Terriglobia</taxon>
        <taxon>Terriglobales</taxon>
        <taxon>Acidobacteriaceae</taxon>
        <taxon>Silvibacterium</taxon>
    </lineage>
</organism>
<proteinExistence type="predicted"/>
<dbReference type="Pfam" id="PF00583">
    <property type="entry name" value="Acetyltransf_1"/>
    <property type="match status" value="1"/>
</dbReference>
<keyword evidence="2" id="KW-0012">Acyltransferase</keyword>
<evidence type="ECO:0000313" key="5">
    <source>
        <dbReference type="Proteomes" id="UP000290253"/>
    </source>
</evidence>
<name>A0A4Q1S8Z7_9BACT</name>
<dbReference type="RefSeq" id="WP_129209906.1">
    <property type="nucleotide sequence ID" value="NZ_BMGU01000002.1"/>
</dbReference>
<dbReference type="InterPro" id="IPR050680">
    <property type="entry name" value="YpeA/RimI_acetyltransf"/>
</dbReference>
<dbReference type="Gene3D" id="3.40.630.30">
    <property type="match status" value="1"/>
</dbReference>
<evidence type="ECO:0000256" key="2">
    <source>
        <dbReference type="ARBA" id="ARBA00023315"/>
    </source>
</evidence>
<dbReference type="SUPFAM" id="SSF55729">
    <property type="entry name" value="Acyl-CoA N-acyltransferases (Nat)"/>
    <property type="match status" value="1"/>
</dbReference>
<evidence type="ECO:0000256" key="1">
    <source>
        <dbReference type="ARBA" id="ARBA00022679"/>
    </source>
</evidence>
<evidence type="ECO:0000259" key="3">
    <source>
        <dbReference type="PROSITE" id="PS51186"/>
    </source>
</evidence>
<dbReference type="EMBL" id="SDMK01000005">
    <property type="protein sequence ID" value="RXS93363.1"/>
    <property type="molecule type" value="Genomic_DNA"/>
</dbReference>
<gene>
    <name evidence="4" type="ORF">ESZ00_18610</name>
</gene>
<protein>
    <submittedName>
        <fullName evidence="4">GNAT family N-acetyltransferase</fullName>
    </submittedName>
</protein>
<dbReference type="Proteomes" id="UP000290253">
    <property type="component" value="Unassembled WGS sequence"/>
</dbReference>
<evidence type="ECO:0000313" key="4">
    <source>
        <dbReference type="EMBL" id="RXS93363.1"/>
    </source>
</evidence>
<reference evidence="4 5" key="1">
    <citation type="journal article" date="2016" name="Int. J. Syst. Evol. Microbiol.">
        <title>Acidipila dinghuensis sp. nov., an acidobacterium isolated from forest soil.</title>
        <authorList>
            <person name="Jiang Y.W."/>
            <person name="Wang J."/>
            <person name="Chen M.H."/>
            <person name="Lv Y.Y."/>
            <person name="Qiu L.H."/>
        </authorList>
    </citation>
    <scope>NUCLEOTIDE SEQUENCE [LARGE SCALE GENOMIC DNA]</scope>
    <source>
        <strain evidence="4 5">DHOF10</strain>
    </source>
</reference>
<dbReference type="PROSITE" id="PS51186">
    <property type="entry name" value="GNAT"/>
    <property type="match status" value="1"/>
</dbReference>
<dbReference type="PANTHER" id="PTHR43420:SF3">
    <property type="entry name" value="N-ACETYLTRANSFERASE DOMAIN-CONTAINING PROTEIN"/>
    <property type="match status" value="1"/>
</dbReference>
<dbReference type="CDD" id="cd04301">
    <property type="entry name" value="NAT_SF"/>
    <property type="match status" value="1"/>
</dbReference>
<dbReference type="InterPro" id="IPR016181">
    <property type="entry name" value="Acyl_CoA_acyltransferase"/>
</dbReference>
<dbReference type="OrthoDB" id="5291446at2"/>
<accession>A0A4Q1S8Z7</accession>
<keyword evidence="1 4" id="KW-0808">Transferase</keyword>
<feature type="domain" description="N-acetyltransferase" evidence="3">
    <location>
        <begin position="102"/>
        <end position="230"/>
    </location>
</feature>
<keyword evidence="5" id="KW-1185">Reference proteome</keyword>
<dbReference type="PANTHER" id="PTHR43420">
    <property type="entry name" value="ACETYLTRANSFERASE"/>
    <property type="match status" value="1"/>
</dbReference>
<dbReference type="GO" id="GO:0016747">
    <property type="term" value="F:acyltransferase activity, transferring groups other than amino-acyl groups"/>
    <property type="evidence" value="ECO:0007669"/>
    <property type="project" value="InterPro"/>
</dbReference>
<dbReference type="InterPro" id="IPR000182">
    <property type="entry name" value="GNAT_dom"/>
</dbReference>
<comment type="caution">
    <text evidence="4">The sequence shown here is derived from an EMBL/GenBank/DDBJ whole genome shotgun (WGS) entry which is preliminary data.</text>
</comment>
<sequence>MEEIRDVVWQALTTVHAPLALGDRAARRYPSAVVPFAALREPTQEAMRDLAALLAVEEELFVGWSKAAGPLPVVDELAVLFEITALQMAPASTAADSLETDPRIERLDAGHGPEMVALTDVAFPGFFRPETYRMGRYWGMREGRELVAMAGERLALPGLREISAVCTHPAYTGRGYASALIRHVLRQHQQDGLHSFLHVSDFNTHAIRLYERLGFVPLGATQVTRVRRVT</sequence>